<dbReference type="EMBL" id="JACHNZ010000043">
    <property type="protein sequence ID" value="MBB4633411.1"/>
    <property type="molecule type" value="Genomic_DNA"/>
</dbReference>
<evidence type="ECO:0000256" key="1">
    <source>
        <dbReference type="ARBA" id="ARBA00007734"/>
    </source>
</evidence>
<dbReference type="Pfam" id="PF01464">
    <property type="entry name" value="SLT"/>
    <property type="match status" value="1"/>
</dbReference>
<dbReference type="Proteomes" id="UP000566324">
    <property type="component" value="Unassembled WGS sequence"/>
</dbReference>
<accession>A0A7W7F7G5</accession>
<keyword evidence="7" id="KW-1185">Reference proteome</keyword>
<sequence>MAATLTASAARWLALLTALAAAQPARAEAVARWRPLVAEASLRFGIPADWIERVMRAESAGRTVLDGRPITSSAGAMGLMQLMPGTWADMRAAFGLGRNPYEPRDNILAGAAYLRLMHDRFGFPGLFAAYHAGPARYGECLAGTRALPRETRAYVAAVAGKPAAPCGVRQDAPPPPSAPRPVLFLVGAGAGTQARSDSGAGSLFALPERDTAGNGPATDARDEFRK</sequence>
<feature type="domain" description="Transglycosylase SLT" evidence="5">
    <location>
        <begin position="37"/>
        <end position="145"/>
    </location>
</feature>
<organism evidence="6 7">
    <name type="scientific">Sphingosinicella soli</name>
    <dbReference type="NCBI Taxonomy" id="333708"/>
    <lineage>
        <taxon>Bacteria</taxon>
        <taxon>Pseudomonadati</taxon>
        <taxon>Pseudomonadota</taxon>
        <taxon>Alphaproteobacteria</taxon>
        <taxon>Sphingomonadales</taxon>
        <taxon>Sphingosinicellaceae</taxon>
        <taxon>Sphingosinicella</taxon>
    </lineage>
</organism>
<evidence type="ECO:0000256" key="2">
    <source>
        <dbReference type="ARBA" id="ARBA00009387"/>
    </source>
</evidence>
<feature type="signal peptide" evidence="4">
    <location>
        <begin position="1"/>
        <end position="27"/>
    </location>
</feature>
<evidence type="ECO:0000256" key="4">
    <source>
        <dbReference type="SAM" id="SignalP"/>
    </source>
</evidence>
<evidence type="ECO:0000313" key="6">
    <source>
        <dbReference type="EMBL" id="MBB4633411.1"/>
    </source>
</evidence>
<dbReference type="CDD" id="cd00254">
    <property type="entry name" value="LT-like"/>
    <property type="match status" value="1"/>
</dbReference>
<evidence type="ECO:0000259" key="5">
    <source>
        <dbReference type="Pfam" id="PF01464"/>
    </source>
</evidence>
<dbReference type="PANTHER" id="PTHR37423:SF2">
    <property type="entry name" value="MEMBRANE-BOUND LYTIC MUREIN TRANSGLYCOSYLASE C"/>
    <property type="match status" value="1"/>
</dbReference>
<comment type="similarity">
    <text evidence="1">Belongs to the transglycosylase Slt family.</text>
</comment>
<comment type="similarity">
    <text evidence="2">Belongs to the virb1 family.</text>
</comment>
<feature type="chain" id="PRO_5030557352" evidence="4">
    <location>
        <begin position="28"/>
        <end position="226"/>
    </location>
</feature>
<dbReference type="Gene3D" id="1.10.530.10">
    <property type="match status" value="1"/>
</dbReference>
<dbReference type="SUPFAM" id="SSF53955">
    <property type="entry name" value="Lysozyme-like"/>
    <property type="match status" value="1"/>
</dbReference>
<evidence type="ECO:0000313" key="7">
    <source>
        <dbReference type="Proteomes" id="UP000566324"/>
    </source>
</evidence>
<reference evidence="6 7" key="1">
    <citation type="submission" date="2020-08" db="EMBL/GenBank/DDBJ databases">
        <title>Genomic Encyclopedia of Type Strains, Phase IV (KMG-IV): sequencing the most valuable type-strain genomes for metagenomic binning, comparative biology and taxonomic classification.</title>
        <authorList>
            <person name="Goeker M."/>
        </authorList>
    </citation>
    <scope>NUCLEOTIDE SEQUENCE [LARGE SCALE GENOMIC DNA]</scope>
    <source>
        <strain evidence="6 7">DSM 17328</strain>
    </source>
</reference>
<name>A0A7W7F7G5_9SPHN</name>
<dbReference type="InterPro" id="IPR008258">
    <property type="entry name" value="Transglycosylase_SLT_dom_1"/>
</dbReference>
<dbReference type="InterPro" id="IPR023346">
    <property type="entry name" value="Lysozyme-like_dom_sf"/>
</dbReference>
<keyword evidence="4" id="KW-0732">Signal</keyword>
<protein>
    <submittedName>
        <fullName evidence="6">Soluble lytic murein transglycosylase-like protein</fullName>
    </submittedName>
</protein>
<comment type="caution">
    <text evidence="6">The sequence shown here is derived from an EMBL/GenBank/DDBJ whole genome shotgun (WGS) entry which is preliminary data.</text>
</comment>
<gene>
    <name evidence="6" type="ORF">GGQ98_003049</name>
</gene>
<dbReference type="RefSeq" id="WP_243451927.1">
    <property type="nucleotide sequence ID" value="NZ_JACHNZ010000043.1"/>
</dbReference>
<feature type="region of interest" description="Disordered" evidence="3">
    <location>
        <begin position="192"/>
        <end position="226"/>
    </location>
</feature>
<evidence type="ECO:0000256" key="3">
    <source>
        <dbReference type="SAM" id="MobiDB-lite"/>
    </source>
</evidence>
<proteinExistence type="inferred from homology"/>
<dbReference type="PANTHER" id="PTHR37423">
    <property type="entry name" value="SOLUBLE LYTIC MUREIN TRANSGLYCOSYLASE-RELATED"/>
    <property type="match status" value="1"/>
</dbReference>
<dbReference type="AlphaFoldDB" id="A0A7W7F7G5"/>